<gene>
    <name evidence="1" type="ORF">S06H3_11639</name>
</gene>
<feature type="non-terminal residue" evidence="1">
    <location>
        <position position="32"/>
    </location>
</feature>
<dbReference type="AlphaFoldDB" id="X1LDB5"/>
<sequence length="32" mass="3562">MSWGTYHGYWLGEKGAGCVGGCWTLKVAWLED</sequence>
<comment type="caution">
    <text evidence="1">The sequence shown here is derived from an EMBL/GenBank/DDBJ whole genome shotgun (WGS) entry which is preliminary data.</text>
</comment>
<name>X1LDB5_9ZZZZ</name>
<accession>X1LDB5</accession>
<proteinExistence type="predicted"/>
<dbReference type="EMBL" id="BARV01005731">
    <property type="protein sequence ID" value="GAI17292.1"/>
    <property type="molecule type" value="Genomic_DNA"/>
</dbReference>
<reference evidence="1" key="1">
    <citation type="journal article" date="2014" name="Front. Microbiol.">
        <title>High frequency of phylogenetically diverse reductive dehalogenase-homologous genes in deep subseafloor sedimentary metagenomes.</title>
        <authorList>
            <person name="Kawai M."/>
            <person name="Futagami T."/>
            <person name="Toyoda A."/>
            <person name="Takaki Y."/>
            <person name="Nishi S."/>
            <person name="Hori S."/>
            <person name="Arai W."/>
            <person name="Tsubouchi T."/>
            <person name="Morono Y."/>
            <person name="Uchiyama I."/>
            <person name="Ito T."/>
            <person name="Fujiyama A."/>
            <person name="Inagaki F."/>
            <person name="Takami H."/>
        </authorList>
    </citation>
    <scope>NUCLEOTIDE SEQUENCE</scope>
    <source>
        <strain evidence="1">Expedition CK06-06</strain>
    </source>
</reference>
<protein>
    <submittedName>
        <fullName evidence="1">Uncharacterized protein</fullName>
    </submittedName>
</protein>
<organism evidence="1">
    <name type="scientific">marine sediment metagenome</name>
    <dbReference type="NCBI Taxonomy" id="412755"/>
    <lineage>
        <taxon>unclassified sequences</taxon>
        <taxon>metagenomes</taxon>
        <taxon>ecological metagenomes</taxon>
    </lineage>
</organism>
<evidence type="ECO:0000313" key="1">
    <source>
        <dbReference type="EMBL" id="GAI17292.1"/>
    </source>
</evidence>